<evidence type="ECO:0000256" key="2">
    <source>
        <dbReference type="ARBA" id="ARBA00022475"/>
    </source>
</evidence>
<organism evidence="4">
    <name type="scientific">bioreactor metagenome</name>
    <dbReference type="NCBI Taxonomy" id="1076179"/>
    <lineage>
        <taxon>unclassified sequences</taxon>
        <taxon>metagenomes</taxon>
        <taxon>ecological metagenomes</taxon>
    </lineage>
</organism>
<gene>
    <name evidence="4" type="ORF">SDC9_146910</name>
</gene>
<comment type="caution">
    <text evidence="4">The sequence shown here is derived from an EMBL/GenBank/DDBJ whole genome shotgun (WGS) entry which is preliminary data.</text>
</comment>
<accession>A0A645EDD5</accession>
<protein>
    <recommendedName>
        <fullName evidence="5">ABM domain-containing protein</fullName>
    </recommendedName>
</protein>
<keyword evidence="3" id="KW-0812">Transmembrane</keyword>
<dbReference type="InterPro" id="IPR010290">
    <property type="entry name" value="TM_effector"/>
</dbReference>
<proteinExistence type="predicted"/>
<feature type="transmembrane region" description="Helical" evidence="3">
    <location>
        <begin position="6"/>
        <end position="25"/>
    </location>
</feature>
<sequence length="156" mass="17817">MASLSGVHICLGIAAASGVVIMLLVQRTVRSRQTEEDLSPARTLKPPKASTTPEAGLHLVVTIEYLIDPARAQDFRAVMRESRRTRLQQGALHWELEHDIADPRRYVERILDESWVEHLRRFDRSTNADMALRDRRLAFHVGENPPVVTRYVVEIE</sequence>
<name>A0A645EDD5_9ZZZZ</name>
<dbReference type="Pfam" id="PF05977">
    <property type="entry name" value="MFS_3"/>
    <property type="match status" value="1"/>
</dbReference>
<evidence type="ECO:0000256" key="1">
    <source>
        <dbReference type="ARBA" id="ARBA00022448"/>
    </source>
</evidence>
<keyword evidence="3" id="KW-1133">Transmembrane helix</keyword>
<evidence type="ECO:0000256" key="3">
    <source>
        <dbReference type="SAM" id="Phobius"/>
    </source>
</evidence>
<keyword evidence="1" id="KW-0813">Transport</keyword>
<reference evidence="4" key="1">
    <citation type="submission" date="2019-08" db="EMBL/GenBank/DDBJ databases">
        <authorList>
            <person name="Kucharzyk K."/>
            <person name="Murdoch R.W."/>
            <person name="Higgins S."/>
            <person name="Loffler F."/>
        </authorList>
    </citation>
    <scope>NUCLEOTIDE SEQUENCE</scope>
</reference>
<evidence type="ECO:0008006" key="5">
    <source>
        <dbReference type="Google" id="ProtNLM"/>
    </source>
</evidence>
<keyword evidence="2" id="KW-1003">Cell membrane</keyword>
<evidence type="ECO:0000313" key="4">
    <source>
        <dbReference type="EMBL" id="MPM99716.1"/>
    </source>
</evidence>
<keyword evidence="3" id="KW-0472">Membrane</keyword>
<dbReference type="EMBL" id="VSSQ01045801">
    <property type="protein sequence ID" value="MPM99716.1"/>
    <property type="molecule type" value="Genomic_DNA"/>
</dbReference>
<dbReference type="AlphaFoldDB" id="A0A645EDD5"/>